<dbReference type="Pfam" id="PF00385">
    <property type="entry name" value="Chromo"/>
    <property type="match status" value="1"/>
</dbReference>
<accession>A0AA39JIF9</accession>
<feature type="region of interest" description="Disordered" evidence="3">
    <location>
        <begin position="164"/>
        <end position="223"/>
    </location>
</feature>
<dbReference type="SMART" id="SM00298">
    <property type="entry name" value="CHROMO"/>
    <property type="match status" value="1"/>
</dbReference>
<reference evidence="5" key="1">
    <citation type="submission" date="2023-06" db="EMBL/GenBank/DDBJ databases">
        <authorList>
            <consortium name="Lawrence Berkeley National Laboratory"/>
            <person name="Ahrendt S."/>
            <person name="Sahu N."/>
            <person name="Indic B."/>
            <person name="Wong-Bajracharya J."/>
            <person name="Merenyi Z."/>
            <person name="Ke H.-M."/>
            <person name="Monk M."/>
            <person name="Kocsube S."/>
            <person name="Drula E."/>
            <person name="Lipzen A."/>
            <person name="Balint B."/>
            <person name="Henrissat B."/>
            <person name="Andreopoulos B."/>
            <person name="Martin F.M."/>
            <person name="Harder C.B."/>
            <person name="Rigling D."/>
            <person name="Ford K.L."/>
            <person name="Foster G.D."/>
            <person name="Pangilinan J."/>
            <person name="Papanicolaou A."/>
            <person name="Barry K."/>
            <person name="LaButti K."/>
            <person name="Viragh M."/>
            <person name="Koriabine M."/>
            <person name="Yan M."/>
            <person name="Riley R."/>
            <person name="Champramary S."/>
            <person name="Plett K.L."/>
            <person name="Tsai I.J."/>
            <person name="Slot J."/>
            <person name="Sipos G."/>
            <person name="Plett J."/>
            <person name="Nagy L.G."/>
            <person name="Grigoriev I.V."/>
        </authorList>
    </citation>
    <scope>NUCLEOTIDE SEQUENCE</scope>
    <source>
        <strain evidence="5">CCBAS 213</strain>
    </source>
</reference>
<evidence type="ECO:0000256" key="2">
    <source>
        <dbReference type="ARBA" id="ARBA00023242"/>
    </source>
</evidence>
<dbReference type="InterPro" id="IPR051219">
    <property type="entry name" value="Heterochromatin_chromo-domain"/>
</dbReference>
<dbReference type="InterPro" id="IPR023780">
    <property type="entry name" value="Chromo_domain"/>
</dbReference>
<proteinExistence type="predicted"/>
<dbReference type="AlphaFoldDB" id="A0AA39JIF9"/>
<dbReference type="CDD" id="cd00024">
    <property type="entry name" value="CD_CSD"/>
    <property type="match status" value="1"/>
</dbReference>
<dbReference type="Proteomes" id="UP001175211">
    <property type="component" value="Unassembled WGS sequence"/>
</dbReference>
<evidence type="ECO:0000259" key="4">
    <source>
        <dbReference type="PROSITE" id="PS50013"/>
    </source>
</evidence>
<dbReference type="EMBL" id="JAUEPS010000061">
    <property type="protein sequence ID" value="KAK0443024.1"/>
    <property type="molecule type" value="Genomic_DNA"/>
</dbReference>
<evidence type="ECO:0000256" key="1">
    <source>
        <dbReference type="ARBA" id="ARBA00004123"/>
    </source>
</evidence>
<protein>
    <recommendedName>
        <fullName evidence="4">Chromo domain-containing protein</fullName>
    </recommendedName>
</protein>
<sequence length="223" mass="25845">MPYVALSFPNQPRPERPLPELIDDEEEYEIEEIVKQRDKVVGHGQNHQTITEYLVKWKGYPMEENSWVKHSNMANAEELVNEYEARIHALPYTPSSPSESNSDKVLAPVINADGSDTGHGNRAISTTSSFRKLVVDISKQMDKALQEENEKWLWENNVPPDNFWKYKPPKSDPRFNNPKVRDSYLHHHAKEIQESHHEQRPYIDPPILLDPPSEDDNSDVNQL</sequence>
<feature type="compositionally biased region" description="Acidic residues" evidence="3">
    <location>
        <begin position="212"/>
        <end position="223"/>
    </location>
</feature>
<dbReference type="RefSeq" id="XP_060324518.1">
    <property type="nucleotide sequence ID" value="XM_060478316.1"/>
</dbReference>
<comment type="caution">
    <text evidence="5">The sequence shown here is derived from an EMBL/GenBank/DDBJ whole genome shotgun (WGS) entry which is preliminary data.</text>
</comment>
<evidence type="ECO:0000313" key="6">
    <source>
        <dbReference type="Proteomes" id="UP001175211"/>
    </source>
</evidence>
<keyword evidence="6" id="KW-1185">Reference proteome</keyword>
<comment type="subcellular location">
    <subcellularLocation>
        <location evidence="1">Nucleus</location>
    </subcellularLocation>
</comment>
<dbReference type="GO" id="GO:0006338">
    <property type="term" value="P:chromatin remodeling"/>
    <property type="evidence" value="ECO:0007669"/>
    <property type="project" value="UniProtKB-ARBA"/>
</dbReference>
<evidence type="ECO:0000256" key="3">
    <source>
        <dbReference type="SAM" id="MobiDB-lite"/>
    </source>
</evidence>
<dbReference type="GO" id="GO:0005634">
    <property type="term" value="C:nucleus"/>
    <property type="evidence" value="ECO:0007669"/>
    <property type="project" value="UniProtKB-SubCell"/>
</dbReference>
<feature type="compositionally biased region" description="Basic and acidic residues" evidence="3">
    <location>
        <begin position="169"/>
        <end position="201"/>
    </location>
</feature>
<dbReference type="Gene3D" id="2.40.50.40">
    <property type="match status" value="1"/>
</dbReference>
<dbReference type="SUPFAM" id="SSF54160">
    <property type="entry name" value="Chromo domain-like"/>
    <property type="match status" value="1"/>
</dbReference>
<dbReference type="InterPro" id="IPR016197">
    <property type="entry name" value="Chromo-like_dom_sf"/>
</dbReference>
<dbReference type="GeneID" id="85361864"/>
<feature type="domain" description="Chromo" evidence="4">
    <location>
        <begin position="28"/>
        <end position="95"/>
    </location>
</feature>
<dbReference type="PANTHER" id="PTHR22812">
    <property type="entry name" value="CHROMOBOX PROTEIN"/>
    <property type="match status" value="1"/>
</dbReference>
<name>A0AA39JIF9_ARMTA</name>
<gene>
    <name evidence="5" type="ORF">EV420DRAFT_1649447</name>
</gene>
<dbReference type="InterPro" id="IPR000953">
    <property type="entry name" value="Chromo/chromo_shadow_dom"/>
</dbReference>
<dbReference type="PROSITE" id="PS50013">
    <property type="entry name" value="CHROMO_2"/>
    <property type="match status" value="1"/>
</dbReference>
<keyword evidence="2" id="KW-0539">Nucleus</keyword>
<organism evidence="5 6">
    <name type="scientific">Armillaria tabescens</name>
    <name type="common">Ringless honey mushroom</name>
    <name type="synonym">Agaricus tabescens</name>
    <dbReference type="NCBI Taxonomy" id="1929756"/>
    <lineage>
        <taxon>Eukaryota</taxon>
        <taxon>Fungi</taxon>
        <taxon>Dikarya</taxon>
        <taxon>Basidiomycota</taxon>
        <taxon>Agaricomycotina</taxon>
        <taxon>Agaricomycetes</taxon>
        <taxon>Agaricomycetidae</taxon>
        <taxon>Agaricales</taxon>
        <taxon>Marasmiineae</taxon>
        <taxon>Physalacriaceae</taxon>
        <taxon>Desarmillaria</taxon>
    </lineage>
</organism>
<evidence type="ECO:0000313" key="5">
    <source>
        <dbReference type="EMBL" id="KAK0443024.1"/>
    </source>
</evidence>